<dbReference type="InterPro" id="IPR002035">
    <property type="entry name" value="VWF_A"/>
</dbReference>
<dbReference type="OrthoDB" id="312927at2759"/>
<dbReference type="Gene3D" id="3.10.20.90">
    <property type="entry name" value="Phosphatidylinositol 3-kinase Catalytic Subunit, Chain A, domain 1"/>
    <property type="match status" value="1"/>
</dbReference>
<feature type="domain" description="VWFA" evidence="2">
    <location>
        <begin position="361"/>
        <end position="529"/>
    </location>
</feature>
<evidence type="ECO:0000313" key="4">
    <source>
        <dbReference type="EMBL" id="CDW90556.1"/>
    </source>
</evidence>
<dbReference type="InterPro" id="IPR013694">
    <property type="entry name" value="VIT"/>
</dbReference>
<dbReference type="EMBL" id="CCKQ01018584">
    <property type="protein sequence ID" value="CDW90556.1"/>
    <property type="molecule type" value="Genomic_DNA"/>
</dbReference>
<dbReference type="PANTHER" id="PTHR45737">
    <property type="entry name" value="VON WILLEBRAND FACTOR A DOMAIN-CONTAINING PROTEIN 5A"/>
    <property type="match status" value="1"/>
</dbReference>
<feature type="domain" description="VIT" evidence="3">
    <location>
        <begin position="15"/>
        <end position="150"/>
    </location>
</feature>
<dbReference type="InterPro" id="IPR029071">
    <property type="entry name" value="Ubiquitin-like_domsf"/>
</dbReference>
<reference evidence="4 5" key="1">
    <citation type="submission" date="2014-06" db="EMBL/GenBank/DDBJ databases">
        <authorList>
            <person name="Swart Estienne"/>
        </authorList>
    </citation>
    <scope>NUCLEOTIDE SEQUENCE [LARGE SCALE GENOMIC DNA]</scope>
    <source>
        <strain evidence="4 5">130c</strain>
    </source>
</reference>
<evidence type="ECO:0000313" key="5">
    <source>
        <dbReference type="Proteomes" id="UP000039865"/>
    </source>
</evidence>
<dbReference type="Pfam" id="PF13768">
    <property type="entry name" value="VWA_3"/>
    <property type="match status" value="1"/>
</dbReference>
<dbReference type="SMART" id="SM00327">
    <property type="entry name" value="VWA"/>
    <property type="match status" value="1"/>
</dbReference>
<dbReference type="PANTHER" id="PTHR45737:SF6">
    <property type="entry name" value="VON WILLEBRAND FACTOR A DOMAIN-CONTAINING PROTEIN 5A"/>
    <property type="match status" value="1"/>
</dbReference>
<dbReference type="Pfam" id="PF08487">
    <property type="entry name" value="VIT"/>
    <property type="match status" value="1"/>
</dbReference>
<dbReference type="InterPro" id="IPR019954">
    <property type="entry name" value="Ubiquitin_CS"/>
</dbReference>
<organism evidence="4 5">
    <name type="scientific">Stylonychia lemnae</name>
    <name type="common">Ciliate</name>
    <dbReference type="NCBI Taxonomy" id="5949"/>
    <lineage>
        <taxon>Eukaryota</taxon>
        <taxon>Sar</taxon>
        <taxon>Alveolata</taxon>
        <taxon>Ciliophora</taxon>
        <taxon>Intramacronucleata</taxon>
        <taxon>Spirotrichea</taxon>
        <taxon>Stichotrichia</taxon>
        <taxon>Sporadotrichida</taxon>
        <taxon>Oxytrichidae</taxon>
        <taxon>Stylonychinae</taxon>
        <taxon>Stylonychia</taxon>
    </lineage>
</organism>
<dbReference type="SMART" id="SM00213">
    <property type="entry name" value="UBQ"/>
    <property type="match status" value="1"/>
</dbReference>
<dbReference type="PROSITE" id="PS50053">
    <property type="entry name" value="UBIQUITIN_2"/>
    <property type="match status" value="1"/>
</dbReference>
<proteinExistence type="predicted"/>
<dbReference type="SMART" id="SM00609">
    <property type="entry name" value="VIT"/>
    <property type="match status" value="1"/>
</dbReference>
<dbReference type="SUPFAM" id="SSF53300">
    <property type="entry name" value="vWA-like"/>
    <property type="match status" value="1"/>
</dbReference>
<dbReference type="InterPro" id="IPR036465">
    <property type="entry name" value="vWFA_dom_sf"/>
</dbReference>
<dbReference type="InterPro" id="IPR000626">
    <property type="entry name" value="Ubiquitin-like_dom"/>
</dbReference>
<accession>A0A078B8M3</accession>
<dbReference type="PRINTS" id="PR00348">
    <property type="entry name" value="UBIQUITIN"/>
</dbReference>
<feature type="domain" description="Ubiquitin-like" evidence="1">
    <location>
        <begin position="670"/>
        <end position="745"/>
    </location>
</feature>
<sequence>MENQSLKSLLLEQQQNAAYLIEKDSKAPMPLKHIDFKVTIEQRVAAIEMTQKYQNIEDCPIETIFLFPCDVQSVVSNMQIEFILEDGSNRLIETVIDRREKVEQKYEDSVAQGKTAVTGSYTKLLRDMIRVNIGNFPPRSEAILKMKFFTYLTIEDLSYCFRFPLSYVPRYVGDVQRFIQTGSQYVGQDLQMELTEEEKFQNEQAINEIYSHPTTSKPNFLWNLNIEVKMQGKIQRLSSRNHNIKFESSEDRKNAIILISDQEKMKPMSKDFILFIKDDTTNNPVAISSLNQFGEQSVLLSILPDLRMPKIRDRFHLTYSNKLKTQIDTDQSCVYEDQSKYEVRKEDLENDEIEYNPKEYEYIFFIDRSGSMSGTRISLAVKALQLFLHSIPFGSKFNVVSFGSNYEKLFESSKFYDDDSLNIAIKTVGSFTANMGGTEIYQPLKDIFSQLPDENLPRHIYLLTDGEVSNTQQIVDLIKEHRKYSTVHTFGIGDGVSTALIKQSAQAGRGHYSFINDPQEIEKKVMEAIQKDFLEYLIVNDGFLLNAEGQRIHEIFQEANLSYSEKFEYQILLKDQNAKYLELTFLDPNTGQQSFVKQEIVESQSEAVNMVVQKSFMDGIRDFEEKIIASTKYQILVTGCAMIAVERIMDDVTQEMQLRKIQLVKSNDQVEIFVKTLTGKTITIHCYLDDEIELFKLKIQDKEGIPPDQQRLIFAGSQLEDHLSLNDYKIEKESTLHLVLRLRGGGGYLECIDMDTMSVIQVSPGNSGLDVRIALAGKLGVDVSKILLFHRGKILNDLMPINMLQLFRNGLKDDEKLYFLNYDFKSIVFCQGANGSWNQKLFSKVTQGDLNSLRLKQSDGRIKALEESAILTLLGIKILQDKFSQNKTEWQLVVAKGKNFLKKQHKFTDDMIKSMIELVQYDAKY</sequence>
<dbReference type="PROSITE" id="PS50234">
    <property type="entry name" value="VWFA"/>
    <property type="match status" value="1"/>
</dbReference>
<dbReference type="Gene3D" id="3.40.50.410">
    <property type="entry name" value="von Willebrand factor, type A domain"/>
    <property type="match status" value="1"/>
</dbReference>
<name>A0A078B8M3_STYLE</name>
<dbReference type="PROSITE" id="PS51468">
    <property type="entry name" value="VIT"/>
    <property type="match status" value="1"/>
</dbReference>
<evidence type="ECO:0000259" key="2">
    <source>
        <dbReference type="PROSITE" id="PS50234"/>
    </source>
</evidence>
<dbReference type="Pfam" id="PF00240">
    <property type="entry name" value="ubiquitin"/>
    <property type="match status" value="1"/>
</dbReference>
<dbReference type="AlphaFoldDB" id="A0A078B8M3"/>
<protein>
    <submittedName>
        <fullName evidence="4">von willebrand factor type a domain containing protein</fullName>
    </submittedName>
</protein>
<keyword evidence="5" id="KW-1185">Reference proteome</keyword>
<dbReference type="InParanoid" id="A0A078B8M3"/>
<evidence type="ECO:0000259" key="3">
    <source>
        <dbReference type="PROSITE" id="PS51468"/>
    </source>
</evidence>
<dbReference type="InterPro" id="IPR019956">
    <property type="entry name" value="Ubiquitin_dom"/>
</dbReference>
<gene>
    <name evidence="4" type="primary">Contig12668.g13518</name>
    <name evidence="4" type="ORF">STYLEM_19700</name>
</gene>
<dbReference type="FunFam" id="3.10.20.90:FF:000160">
    <property type="entry name" value="Polyubiquitin-C"/>
    <property type="match status" value="1"/>
</dbReference>
<dbReference type="Proteomes" id="UP000039865">
    <property type="component" value="Unassembled WGS sequence"/>
</dbReference>
<dbReference type="SUPFAM" id="SSF54236">
    <property type="entry name" value="Ubiquitin-like"/>
    <property type="match status" value="1"/>
</dbReference>
<dbReference type="PROSITE" id="PS00299">
    <property type="entry name" value="UBIQUITIN_1"/>
    <property type="match status" value="1"/>
</dbReference>
<evidence type="ECO:0000259" key="1">
    <source>
        <dbReference type="PROSITE" id="PS50053"/>
    </source>
</evidence>